<dbReference type="FunFam" id="3.30.160.60:FF:000446">
    <property type="entry name" value="Zinc finger protein"/>
    <property type="match status" value="1"/>
</dbReference>
<dbReference type="GO" id="GO:0000978">
    <property type="term" value="F:RNA polymerase II cis-regulatory region sequence-specific DNA binding"/>
    <property type="evidence" value="ECO:0007669"/>
    <property type="project" value="UniProtKB-ARBA"/>
</dbReference>
<dbReference type="EMBL" id="GL876972">
    <property type="protein sequence ID" value="KLU88805.1"/>
    <property type="molecule type" value="Genomic_DNA"/>
</dbReference>
<reference evidence="9" key="5">
    <citation type="submission" date="2015-06" db="UniProtKB">
        <authorList>
            <consortium name="EnsemblFungi"/>
        </authorList>
    </citation>
    <scope>IDENTIFICATION</scope>
    <source>
        <strain evidence="9">ATCC 64411</strain>
    </source>
</reference>
<dbReference type="Pfam" id="PF00096">
    <property type="entry name" value="zf-C2H2"/>
    <property type="match status" value="4"/>
</dbReference>
<feature type="domain" description="C2H2-type" evidence="7">
    <location>
        <begin position="283"/>
        <end position="310"/>
    </location>
</feature>
<evidence type="ECO:0000256" key="3">
    <source>
        <dbReference type="ARBA" id="ARBA00022771"/>
    </source>
</evidence>
<dbReference type="OMA" id="KTHRDIH"/>
<dbReference type="GO" id="GO:0008270">
    <property type="term" value="F:zinc ion binding"/>
    <property type="evidence" value="ECO:0007669"/>
    <property type="project" value="UniProtKB-KW"/>
</dbReference>
<evidence type="ECO:0000259" key="7">
    <source>
        <dbReference type="PROSITE" id="PS50157"/>
    </source>
</evidence>
<dbReference type="PANTHER" id="PTHR23235">
    <property type="entry name" value="KRUEPPEL-LIKE TRANSCRIPTION FACTOR"/>
    <property type="match status" value="1"/>
</dbReference>
<dbReference type="InterPro" id="IPR036236">
    <property type="entry name" value="Znf_C2H2_sf"/>
</dbReference>
<organism evidence="9 10">
    <name type="scientific">Magnaporthiopsis poae (strain ATCC 64411 / 73-15)</name>
    <name type="common">Kentucky bluegrass fungus</name>
    <name type="synonym">Magnaporthe poae</name>
    <dbReference type="NCBI Taxonomy" id="644358"/>
    <lineage>
        <taxon>Eukaryota</taxon>
        <taxon>Fungi</taxon>
        <taxon>Dikarya</taxon>
        <taxon>Ascomycota</taxon>
        <taxon>Pezizomycotina</taxon>
        <taxon>Sordariomycetes</taxon>
        <taxon>Sordariomycetidae</taxon>
        <taxon>Magnaporthales</taxon>
        <taxon>Magnaporthaceae</taxon>
        <taxon>Magnaporthiopsis</taxon>
    </lineage>
</organism>
<feature type="domain" description="C2H2-type" evidence="7">
    <location>
        <begin position="223"/>
        <end position="252"/>
    </location>
</feature>
<dbReference type="SMART" id="SM00355">
    <property type="entry name" value="ZnF_C2H2"/>
    <property type="match status" value="4"/>
</dbReference>
<dbReference type="VEuPathDB" id="FungiDB:MAPG_07788"/>
<evidence type="ECO:0000256" key="5">
    <source>
        <dbReference type="PROSITE-ProRule" id="PRU00042"/>
    </source>
</evidence>
<evidence type="ECO:0000313" key="8">
    <source>
        <dbReference type="EMBL" id="KLU88805.1"/>
    </source>
</evidence>
<reference evidence="8" key="1">
    <citation type="submission" date="2010-05" db="EMBL/GenBank/DDBJ databases">
        <title>The Genome Sequence of Magnaporthe poae strain ATCC 64411.</title>
        <authorList>
            <consortium name="The Broad Institute Genome Sequencing Platform"/>
            <consortium name="Broad Institute Genome Sequencing Center for Infectious Disease"/>
            <person name="Ma L.-J."/>
            <person name="Dead R."/>
            <person name="Young S."/>
            <person name="Zeng Q."/>
            <person name="Koehrsen M."/>
            <person name="Alvarado L."/>
            <person name="Berlin A."/>
            <person name="Chapman S.B."/>
            <person name="Chen Z."/>
            <person name="Freedman E."/>
            <person name="Gellesch M."/>
            <person name="Goldberg J."/>
            <person name="Griggs A."/>
            <person name="Gujja S."/>
            <person name="Heilman E.R."/>
            <person name="Heiman D."/>
            <person name="Hepburn T."/>
            <person name="Howarth C."/>
            <person name="Jen D."/>
            <person name="Larson L."/>
            <person name="Mehta T."/>
            <person name="Neiman D."/>
            <person name="Pearson M."/>
            <person name="Roberts A."/>
            <person name="Saif S."/>
            <person name="Shea T."/>
            <person name="Shenoy N."/>
            <person name="Sisk P."/>
            <person name="Stolte C."/>
            <person name="Sykes S."/>
            <person name="Walk T."/>
            <person name="White J."/>
            <person name="Yandava C."/>
            <person name="Haas B."/>
            <person name="Nusbaum C."/>
            <person name="Birren B."/>
        </authorList>
    </citation>
    <scope>NUCLEOTIDE SEQUENCE</scope>
    <source>
        <strain evidence="8">ATCC 64411</strain>
    </source>
</reference>
<feature type="domain" description="C2H2-type" evidence="7">
    <location>
        <begin position="253"/>
        <end position="282"/>
    </location>
</feature>
<dbReference type="Proteomes" id="UP000011715">
    <property type="component" value="Unassembled WGS sequence"/>
</dbReference>
<reference evidence="8" key="3">
    <citation type="submission" date="2011-03" db="EMBL/GenBank/DDBJ databases">
        <title>Annotation of Magnaporthe poae ATCC 64411.</title>
        <authorList>
            <person name="Ma L.-J."/>
            <person name="Dead R."/>
            <person name="Young S.K."/>
            <person name="Zeng Q."/>
            <person name="Gargeya S."/>
            <person name="Fitzgerald M."/>
            <person name="Haas B."/>
            <person name="Abouelleil A."/>
            <person name="Alvarado L."/>
            <person name="Arachchi H.M."/>
            <person name="Berlin A."/>
            <person name="Brown A."/>
            <person name="Chapman S.B."/>
            <person name="Chen Z."/>
            <person name="Dunbar C."/>
            <person name="Freedman E."/>
            <person name="Gearin G."/>
            <person name="Gellesch M."/>
            <person name="Goldberg J."/>
            <person name="Griggs A."/>
            <person name="Gujja S."/>
            <person name="Heiman D."/>
            <person name="Howarth C."/>
            <person name="Larson L."/>
            <person name="Lui A."/>
            <person name="MacDonald P.J.P."/>
            <person name="Mehta T."/>
            <person name="Montmayeur A."/>
            <person name="Murphy C."/>
            <person name="Neiman D."/>
            <person name="Pearson M."/>
            <person name="Priest M."/>
            <person name="Roberts A."/>
            <person name="Saif S."/>
            <person name="Shea T."/>
            <person name="Shenoy N."/>
            <person name="Sisk P."/>
            <person name="Stolte C."/>
            <person name="Sykes S."/>
            <person name="Yandava C."/>
            <person name="Wortman J."/>
            <person name="Nusbaum C."/>
            <person name="Birren B."/>
        </authorList>
    </citation>
    <scope>NUCLEOTIDE SEQUENCE</scope>
    <source>
        <strain evidence="8">ATCC 64411</strain>
    </source>
</reference>
<dbReference type="OrthoDB" id="427030at2759"/>
<keyword evidence="3 5" id="KW-0863">Zinc-finger</keyword>
<dbReference type="PROSITE" id="PS00028">
    <property type="entry name" value="ZINC_FINGER_C2H2_1"/>
    <property type="match status" value="4"/>
</dbReference>
<evidence type="ECO:0000256" key="4">
    <source>
        <dbReference type="ARBA" id="ARBA00022833"/>
    </source>
</evidence>
<reference evidence="10" key="2">
    <citation type="submission" date="2010-05" db="EMBL/GenBank/DDBJ databases">
        <title>The genome sequence of Magnaporthe poae strain ATCC 64411.</title>
        <authorList>
            <person name="Ma L.-J."/>
            <person name="Dead R."/>
            <person name="Young S."/>
            <person name="Zeng Q."/>
            <person name="Koehrsen M."/>
            <person name="Alvarado L."/>
            <person name="Berlin A."/>
            <person name="Chapman S.B."/>
            <person name="Chen Z."/>
            <person name="Freedman E."/>
            <person name="Gellesch M."/>
            <person name="Goldberg J."/>
            <person name="Griggs A."/>
            <person name="Gujja S."/>
            <person name="Heilman E.R."/>
            <person name="Heiman D."/>
            <person name="Hepburn T."/>
            <person name="Howarth C."/>
            <person name="Jen D."/>
            <person name="Larson L."/>
            <person name="Mehta T."/>
            <person name="Neiman D."/>
            <person name="Pearson M."/>
            <person name="Roberts A."/>
            <person name="Saif S."/>
            <person name="Shea T."/>
            <person name="Shenoy N."/>
            <person name="Sisk P."/>
            <person name="Stolte C."/>
            <person name="Sykes S."/>
            <person name="Walk T."/>
            <person name="White J."/>
            <person name="Yandava C."/>
            <person name="Haas B."/>
            <person name="Nusbaum C."/>
            <person name="Birren B."/>
        </authorList>
    </citation>
    <scope>NUCLEOTIDE SEQUENCE [LARGE SCALE GENOMIC DNA]</scope>
    <source>
        <strain evidence="10">ATCC 64411 / 73-15</strain>
    </source>
</reference>
<dbReference type="InterPro" id="IPR013087">
    <property type="entry name" value="Znf_C2H2_type"/>
</dbReference>
<evidence type="ECO:0000313" key="10">
    <source>
        <dbReference type="Proteomes" id="UP000011715"/>
    </source>
</evidence>
<evidence type="ECO:0000256" key="6">
    <source>
        <dbReference type="SAM" id="MobiDB-lite"/>
    </source>
</evidence>
<dbReference type="PANTHER" id="PTHR23235:SF120">
    <property type="entry name" value="KRUPPEL-LIKE FACTOR 15"/>
    <property type="match status" value="1"/>
</dbReference>
<dbReference type="GO" id="GO:0000981">
    <property type="term" value="F:DNA-binding transcription factor activity, RNA polymerase II-specific"/>
    <property type="evidence" value="ECO:0007669"/>
    <property type="project" value="TreeGrafter"/>
</dbReference>
<sequence>MQLPTPSGWGQWQQNEVESGYVHMGSPMMGTQAPLPQPTLSPQYPVTLAPSPSLQQPMSYGPYAHGLPSVAPLQIPTIGSQHSHHYQHQHQHQQHQIQLSDSIDRTRKRLVNRRSLRDTTMEIMEARHRGHTTPERATHRIPQTVVANASTVGASHAGNHVEFNTSVDKLMKVIQAMPDTGPLVESLEAAVKQELPQVEESEQAASPPHESKPAKQKAAMRKFACHFRGCQKKFAQKAQLDTHVRSHTGERPYVCEFPNCGKRFTQSGNLHTHERKHTGERPYVCDVCGRRFAQGGNRQAHKKVHQKTKDFICRLENCGKEFTQRGNLKNHQNNTHKQFMDQTMARLERISPENMSPEDRDLVVYLAPLYKNSNKGIKGRGARPAGYRLSRSRRAPSVSSSTQSYSPTKSEASLTSSPCTAGPPSQHHYGGHAQHQYHHQQHHHHQQQQQRPQQGLAYPPVSFGSAPSDSFRYPYNGIVHRYEMPEHSHTYSGIPVTTSSSTPSPVATVYSDDSGAVYHSDDNGARELAFGERIC</sequence>
<dbReference type="SUPFAM" id="SSF57667">
    <property type="entry name" value="beta-beta-alpha zinc fingers"/>
    <property type="match status" value="2"/>
</dbReference>
<name>A0A0C4E5L6_MAGP6</name>
<dbReference type="eggNOG" id="KOG1721">
    <property type="taxonomic scope" value="Eukaryota"/>
</dbReference>
<feature type="domain" description="C2H2-type" evidence="7">
    <location>
        <begin position="311"/>
        <end position="336"/>
    </location>
</feature>
<evidence type="ECO:0000256" key="1">
    <source>
        <dbReference type="ARBA" id="ARBA00022723"/>
    </source>
</evidence>
<keyword evidence="2" id="KW-0677">Repeat</keyword>
<accession>A0A0C4E5L6</accession>
<feature type="region of interest" description="Disordered" evidence="6">
    <location>
        <begin position="373"/>
        <end position="463"/>
    </location>
</feature>
<gene>
    <name evidence="8" type="ORF">MAPG_07788</name>
</gene>
<keyword evidence="1" id="KW-0479">Metal-binding</keyword>
<dbReference type="STRING" id="644358.A0A0C4E5L6"/>
<evidence type="ECO:0000256" key="2">
    <source>
        <dbReference type="ARBA" id="ARBA00022737"/>
    </source>
</evidence>
<protein>
    <recommendedName>
        <fullName evidence="7">C2H2-type domain-containing protein</fullName>
    </recommendedName>
</protein>
<dbReference type="EMBL" id="ADBL01001891">
    <property type="status" value="NOT_ANNOTATED_CDS"/>
    <property type="molecule type" value="Genomic_DNA"/>
</dbReference>
<dbReference type="EnsemblFungi" id="MAPG_07788T0">
    <property type="protein sequence ID" value="MAPG_07788T0"/>
    <property type="gene ID" value="MAPG_07788"/>
</dbReference>
<dbReference type="Gene3D" id="3.30.160.60">
    <property type="entry name" value="Classic Zinc Finger"/>
    <property type="match status" value="4"/>
</dbReference>
<evidence type="ECO:0000313" key="9">
    <source>
        <dbReference type="EnsemblFungi" id="MAPG_07788T0"/>
    </source>
</evidence>
<keyword evidence="4" id="KW-0862">Zinc</keyword>
<feature type="compositionally biased region" description="Basic residues" evidence="6">
    <location>
        <begin position="435"/>
        <end position="446"/>
    </location>
</feature>
<feature type="compositionally biased region" description="Low complexity" evidence="6">
    <location>
        <begin position="395"/>
        <end position="410"/>
    </location>
</feature>
<keyword evidence="10" id="KW-1185">Reference proteome</keyword>
<reference evidence="9" key="4">
    <citation type="journal article" date="2015" name="G3 (Bethesda)">
        <title>Genome sequences of three phytopathogenic species of the Magnaporthaceae family of fungi.</title>
        <authorList>
            <person name="Okagaki L.H."/>
            <person name="Nunes C.C."/>
            <person name="Sailsbery J."/>
            <person name="Clay B."/>
            <person name="Brown D."/>
            <person name="John T."/>
            <person name="Oh Y."/>
            <person name="Young N."/>
            <person name="Fitzgerald M."/>
            <person name="Haas B.J."/>
            <person name="Zeng Q."/>
            <person name="Young S."/>
            <person name="Adiconis X."/>
            <person name="Fan L."/>
            <person name="Levin J.Z."/>
            <person name="Mitchell T.K."/>
            <person name="Okubara P.A."/>
            <person name="Farman M.L."/>
            <person name="Kohn L.M."/>
            <person name="Birren B."/>
            <person name="Ma L.-J."/>
            <person name="Dean R.A."/>
        </authorList>
    </citation>
    <scope>NUCLEOTIDE SEQUENCE</scope>
    <source>
        <strain evidence="9">ATCC 64411 / 73-15</strain>
    </source>
</reference>
<dbReference type="FunFam" id="3.30.160.60:FF:000125">
    <property type="entry name" value="Putative zinc finger protein 143"/>
    <property type="match status" value="2"/>
</dbReference>
<proteinExistence type="predicted"/>
<feature type="region of interest" description="Disordered" evidence="6">
    <location>
        <begin position="194"/>
        <end position="217"/>
    </location>
</feature>
<dbReference type="AlphaFoldDB" id="A0A0C4E5L6"/>
<dbReference type="PROSITE" id="PS50157">
    <property type="entry name" value="ZINC_FINGER_C2H2_2"/>
    <property type="match status" value="4"/>
</dbReference>